<proteinExistence type="predicted"/>
<dbReference type="Proteomes" id="UP000280434">
    <property type="component" value="Unassembled WGS sequence"/>
</dbReference>
<gene>
    <name evidence="1" type="ORF">D7S89_27100</name>
</gene>
<dbReference type="AlphaFoldDB" id="A0A494X4W5"/>
<evidence type="ECO:0000313" key="2">
    <source>
        <dbReference type="Proteomes" id="UP000280434"/>
    </source>
</evidence>
<evidence type="ECO:0000313" key="1">
    <source>
        <dbReference type="EMBL" id="RKP43246.1"/>
    </source>
</evidence>
<organism evidence="1 2">
    <name type="scientific">Trinickia fusca</name>
    <dbReference type="NCBI Taxonomy" id="2419777"/>
    <lineage>
        <taxon>Bacteria</taxon>
        <taxon>Pseudomonadati</taxon>
        <taxon>Pseudomonadota</taxon>
        <taxon>Betaproteobacteria</taxon>
        <taxon>Burkholderiales</taxon>
        <taxon>Burkholderiaceae</taxon>
        <taxon>Trinickia</taxon>
    </lineage>
</organism>
<dbReference type="InterPro" id="IPR025157">
    <property type="entry name" value="Hemagglutinin_rpt"/>
</dbReference>
<dbReference type="RefSeq" id="WP_183085365.1">
    <property type="nucleotide sequence ID" value="NZ_RBZV01000040.1"/>
</dbReference>
<sequence length="361" mass="36228">TGKAVLGPYTDIQSMSESMLASGAALSKSLDLPLGMSLSPTQVSQLTGNVILMETRVVNGQSVLVPVVYLAKVSQENWNGPLIAANDVDLKSVPSFVNSGTIKAMSTLSIDGQQIDNAFGALQSGSLAKLTTTGNVDLTSANVKAGSLLVNAGGDLILDTATQTVEQVSETGATRITTTLGPQATIDVTGDAAIVTGGNFQQNAGNLTVSGNLAAQIGGDWMLGAQQTGEHKVVERANGVSDTNINQVVGSSVEVGGVSTIGVGGDLTARGAQFDLGQGGTIVAKGNVSLGTASATSTVNSNSSGDDGSRSYAETLHKSDQTLTGTTLKGGDTVNLVSGKDISVSGSTISLDKGNANLLAA</sequence>
<dbReference type="Pfam" id="PF13332">
    <property type="entry name" value="Fil_haemagg_2"/>
    <property type="match status" value="1"/>
</dbReference>
<dbReference type="InterPro" id="IPR008619">
    <property type="entry name" value="Filamentous_hemagglutn_rpt"/>
</dbReference>
<accession>A0A494X4W5</accession>
<protein>
    <submittedName>
        <fullName evidence="1">Hemagglutinin</fullName>
    </submittedName>
</protein>
<dbReference type="Pfam" id="PF05594">
    <property type="entry name" value="Fil_haemagg"/>
    <property type="match status" value="1"/>
</dbReference>
<comment type="caution">
    <text evidence="1">The sequence shown here is derived from an EMBL/GenBank/DDBJ whole genome shotgun (WGS) entry which is preliminary data.</text>
</comment>
<name>A0A494X4W5_9BURK</name>
<keyword evidence="2" id="KW-1185">Reference proteome</keyword>
<feature type="non-terminal residue" evidence="1">
    <location>
        <position position="361"/>
    </location>
</feature>
<feature type="non-terminal residue" evidence="1">
    <location>
        <position position="1"/>
    </location>
</feature>
<dbReference type="GO" id="GO:0003824">
    <property type="term" value="F:catalytic activity"/>
    <property type="evidence" value="ECO:0007669"/>
    <property type="project" value="UniProtKB-ARBA"/>
</dbReference>
<dbReference type="EMBL" id="RBZV01000040">
    <property type="protein sequence ID" value="RKP43246.1"/>
    <property type="molecule type" value="Genomic_DNA"/>
</dbReference>
<reference evidence="1 2" key="1">
    <citation type="submission" date="2018-10" db="EMBL/GenBank/DDBJ databases">
        <title>Paraburkholderia sp. 7MK8-2, isolated from soil.</title>
        <authorList>
            <person name="Gao Z.-H."/>
            <person name="Qiu L.-H."/>
        </authorList>
    </citation>
    <scope>NUCLEOTIDE SEQUENCE [LARGE SCALE GENOMIC DNA]</scope>
    <source>
        <strain evidence="1 2">7MK8-2</strain>
    </source>
</reference>